<dbReference type="Proteomes" id="UP000591272">
    <property type="component" value="Unassembled WGS sequence"/>
</dbReference>
<evidence type="ECO:0000313" key="3">
    <source>
        <dbReference type="Proteomes" id="UP000591272"/>
    </source>
</evidence>
<gene>
    <name evidence="2" type="ORF">BJ999_001248</name>
</gene>
<dbReference type="RefSeq" id="WP_179832406.1">
    <property type="nucleotide sequence ID" value="NZ_JACCBT010000001.1"/>
</dbReference>
<feature type="region of interest" description="Disordered" evidence="1">
    <location>
        <begin position="15"/>
        <end position="37"/>
    </location>
</feature>
<proteinExistence type="predicted"/>
<sequence>MATRVLSVRPRPVPVLSASAPASSRPSAVSSSSSRRPVRVVWDELRSVDVAVCGSCTESFTSSRPGEVDAWAAAHICDAELVALLALVTNRRAA</sequence>
<dbReference type="AlphaFoldDB" id="A0A7Y9G6S5"/>
<evidence type="ECO:0000256" key="1">
    <source>
        <dbReference type="SAM" id="MobiDB-lite"/>
    </source>
</evidence>
<dbReference type="EMBL" id="JACCBT010000001">
    <property type="protein sequence ID" value="NYE10952.1"/>
    <property type="molecule type" value="Genomic_DNA"/>
</dbReference>
<organism evidence="2 3">
    <name type="scientific">Actinomadura citrea</name>
    <dbReference type="NCBI Taxonomy" id="46158"/>
    <lineage>
        <taxon>Bacteria</taxon>
        <taxon>Bacillati</taxon>
        <taxon>Actinomycetota</taxon>
        <taxon>Actinomycetes</taxon>
        <taxon>Streptosporangiales</taxon>
        <taxon>Thermomonosporaceae</taxon>
        <taxon>Actinomadura</taxon>
    </lineage>
</organism>
<comment type="caution">
    <text evidence="2">The sequence shown here is derived from an EMBL/GenBank/DDBJ whole genome shotgun (WGS) entry which is preliminary data.</text>
</comment>
<protein>
    <submittedName>
        <fullName evidence="2">Uncharacterized protein</fullName>
    </submittedName>
</protein>
<keyword evidence="3" id="KW-1185">Reference proteome</keyword>
<evidence type="ECO:0000313" key="2">
    <source>
        <dbReference type="EMBL" id="NYE10952.1"/>
    </source>
</evidence>
<accession>A0A7Y9G6S5</accession>
<name>A0A7Y9G6S5_9ACTN</name>
<feature type="compositionally biased region" description="Low complexity" evidence="1">
    <location>
        <begin position="15"/>
        <end position="35"/>
    </location>
</feature>
<reference evidence="2 3" key="1">
    <citation type="submission" date="2020-07" db="EMBL/GenBank/DDBJ databases">
        <title>Sequencing the genomes of 1000 actinobacteria strains.</title>
        <authorList>
            <person name="Klenk H.-P."/>
        </authorList>
    </citation>
    <scope>NUCLEOTIDE SEQUENCE [LARGE SCALE GENOMIC DNA]</scope>
    <source>
        <strain evidence="2 3">DSM 43461</strain>
    </source>
</reference>